<dbReference type="InterPro" id="IPR014710">
    <property type="entry name" value="RmlC-like_jellyroll"/>
</dbReference>
<feature type="domain" description="Cyclic nucleotide-binding" evidence="1">
    <location>
        <begin position="29"/>
        <end position="114"/>
    </location>
</feature>
<dbReference type="InterPro" id="IPR050397">
    <property type="entry name" value="Env_Response_Regulators"/>
</dbReference>
<organism evidence="2 3">
    <name type="scientific">Aliivibrio wodanis</name>
    <dbReference type="NCBI Taxonomy" id="80852"/>
    <lineage>
        <taxon>Bacteria</taxon>
        <taxon>Pseudomonadati</taxon>
        <taxon>Pseudomonadota</taxon>
        <taxon>Gammaproteobacteria</taxon>
        <taxon>Vibrionales</taxon>
        <taxon>Vibrionaceae</taxon>
        <taxon>Aliivibrio</taxon>
    </lineage>
</organism>
<dbReference type="GeneID" id="28541953"/>
<dbReference type="Proteomes" id="UP000032427">
    <property type="component" value="Chromosome 1"/>
</dbReference>
<dbReference type="CDD" id="cd00038">
    <property type="entry name" value="CAP_ED"/>
    <property type="match status" value="1"/>
</dbReference>
<dbReference type="GO" id="GO:0003700">
    <property type="term" value="F:DNA-binding transcription factor activity"/>
    <property type="evidence" value="ECO:0007669"/>
    <property type="project" value="TreeGrafter"/>
</dbReference>
<dbReference type="InterPro" id="IPR000595">
    <property type="entry name" value="cNMP-bd_dom"/>
</dbReference>
<protein>
    <submittedName>
        <fullName evidence="2">Putative DNA-binding protein</fullName>
    </submittedName>
</protein>
<dbReference type="PATRIC" id="fig|80852.17.peg.2445"/>
<reference evidence="3" key="1">
    <citation type="submission" date="2014-09" db="EMBL/GenBank/DDBJ databases">
        <authorList>
            <person name="Hjerde E."/>
        </authorList>
    </citation>
    <scope>NUCLEOTIDE SEQUENCE [LARGE SCALE GENOMIC DNA]</scope>
    <source>
        <strain evidence="3">06/09/139</strain>
    </source>
</reference>
<dbReference type="OrthoDB" id="9798104at2"/>
<dbReference type="SUPFAM" id="SSF51206">
    <property type="entry name" value="cAMP-binding domain-like"/>
    <property type="match status" value="1"/>
</dbReference>
<keyword evidence="2" id="KW-0238">DNA-binding</keyword>
<gene>
    <name evidence="2" type="ORF">AWOD_I_2362</name>
</gene>
<name>A0A090IPH0_9GAMM</name>
<dbReference type="GO" id="GO:0005829">
    <property type="term" value="C:cytosol"/>
    <property type="evidence" value="ECO:0007669"/>
    <property type="project" value="TreeGrafter"/>
</dbReference>
<dbReference type="PANTHER" id="PTHR24567:SF76">
    <property type="entry name" value="CYCLIC NUCLEOTIDE-BINDING DOMAIN PROTEIN"/>
    <property type="match status" value="1"/>
</dbReference>
<dbReference type="GO" id="GO:0003677">
    <property type="term" value="F:DNA binding"/>
    <property type="evidence" value="ECO:0007669"/>
    <property type="project" value="UniProtKB-KW"/>
</dbReference>
<sequence>MLNDFIQQFQNYNFSSDEIKKLIHSSKLEYLKPKHVIAKQNDDSKFFYFLLEGLCHASYLTEDGKAFSKEFYWKGDWVVGFEGVIDNEKSPYTLETLTPTTILSLPISYMQQWRAQSHPFYLKLVETQLVYKERKERFMLLYSPQSRYEIFCQNYPDLHSQLSDYQVAAYLGITHISLSRIKNRIKKVNIS</sequence>
<dbReference type="Pfam" id="PF00027">
    <property type="entry name" value="cNMP_binding"/>
    <property type="match status" value="1"/>
</dbReference>
<dbReference type="KEGG" id="awd:AWOD_I_2362"/>
<dbReference type="STRING" id="80852.AWOD_I_2362"/>
<dbReference type="AlphaFoldDB" id="A0A090IPH0"/>
<accession>A0A090IPH0</accession>
<evidence type="ECO:0000259" key="1">
    <source>
        <dbReference type="Pfam" id="PF00027"/>
    </source>
</evidence>
<dbReference type="EMBL" id="LN554846">
    <property type="protein sequence ID" value="CED72417.1"/>
    <property type="molecule type" value="Genomic_DNA"/>
</dbReference>
<evidence type="ECO:0000313" key="2">
    <source>
        <dbReference type="EMBL" id="CED72417.1"/>
    </source>
</evidence>
<evidence type="ECO:0000313" key="3">
    <source>
        <dbReference type="Proteomes" id="UP000032427"/>
    </source>
</evidence>
<dbReference type="Gene3D" id="2.60.120.10">
    <property type="entry name" value="Jelly Rolls"/>
    <property type="match status" value="1"/>
</dbReference>
<dbReference type="InterPro" id="IPR018490">
    <property type="entry name" value="cNMP-bd_dom_sf"/>
</dbReference>
<dbReference type="PANTHER" id="PTHR24567">
    <property type="entry name" value="CRP FAMILY TRANSCRIPTIONAL REGULATORY PROTEIN"/>
    <property type="match status" value="1"/>
</dbReference>
<keyword evidence="3" id="KW-1185">Reference proteome</keyword>
<dbReference type="HOGENOM" id="CLU_075053_9_1_6"/>
<proteinExistence type="predicted"/>